<proteinExistence type="predicted"/>
<name>A0A9J6GBJ5_HAELO</name>
<dbReference type="VEuPathDB" id="VectorBase:HLOH_045661"/>
<gene>
    <name evidence="1" type="ORF">HPB48_000072</name>
</gene>
<dbReference type="EMBL" id="JABSTR010000005">
    <property type="protein sequence ID" value="KAH9371788.1"/>
    <property type="molecule type" value="Genomic_DNA"/>
</dbReference>
<keyword evidence="2" id="KW-1185">Reference proteome</keyword>
<sequence length="102" mass="11333">MGRKNTARKYFSYDDVTEMSKCGVGSCSAQIKGNHAANLQRHLQRYHYEIYRKVVADSSMAPTGAEASSAKRPRSSGNRSSLLCYQLARLESISDQIMLALV</sequence>
<dbReference type="AlphaFoldDB" id="A0A9J6GBJ5"/>
<reference evidence="1 2" key="1">
    <citation type="journal article" date="2020" name="Cell">
        <title>Large-Scale Comparative Analyses of Tick Genomes Elucidate Their Genetic Diversity and Vector Capacities.</title>
        <authorList>
            <consortium name="Tick Genome and Microbiome Consortium (TIGMIC)"/>
            <person name="Jia N."/>
            <person name="Wang J."/>
            <person name="Shi W."/>
            <person name="Du L."/>
            <person name="Sun Y."/>
            <person name="Zhan W."/>
            <person name="Jiang J.F."/>
            <person name="Wang Q."/>
            <person name="Zhang B."/>
            <person name="Ji P."/>
            <person name="Bell-Sakyi L."/>
            <person name="Cui X.M."/>
            <person name="Yuan T.T."/>
            <person name="Jiang B.G."/>
            <person name="Yang W.F."/>
            <person name="Lam T.T."/>
            <person name="Chang Q.C."/>
            <person name="Ding S.J."/>
            <person name="Wang X.J."/>
            <person name="Zhu J.G."/>
            <person name="Ruan X.D."/>
            <person name="Zhao L."/>
            <person name="Wei J.T."/>
            <person name="Ye R.Z."/>
            <person name="Que T.C."/>
            <person name="Du C.H."/>
            <person name="Zhou Y.H."/>
            <person name="Cheng J.X."/>
            <person name="Dai P.F."/>
            <person name="Guo W.B."/>
            <person name="Han X.H."/>
            <person name="Huang E.J."/>
            <person name="Li L.F."/>
            <person name="Wei W."/>
            <person name="Gao Y.C."/>
            <person name="Liu J.Z."/>
            <person name="Shao H.Z."/>
            <person name="Wang X."/>
            <person name="Wang C.C."/>
            <person name="Yang T.C."/>
            <person name="Huo Q.B."/>
            <person name="Li W."/>
            <person name="Chen H.Y."/>
            <person name="Chen S.E."/>
            <person name="Zhou L.G."/>
            <person name="Ni X.B."/>
            <person name="Tian J.H."/>
            <person name="Sheng Y."/>
            <person name="Liu T."/>
            <person name="Pan Y.S."/>
            <person name="Xia L.Y."/>
            <person name="Li J."/>
            <person name="Zhao F."/>
            <person name="Cao W.C."/>
        </authorList>
    </citation>
    <scope>NUCLEOTIDE SEQUENCE [LARGE SCALE GENOMIC DNA]</scope>
    <source>
        <strain evidence="1">HaeL-2018</strain>
    </source>
</reference>
<evidence type="ECO:0000313" key="2">
    <source>
        <dbReference type="Proteomes" id="UP000821853"/>
    </source>
</evidence>
<evidence type="ECO:0008006" key="3">
    <source>
        <dbReference type="Google" id="ProtNLM"/>
    </source>
</evidence>
<evidence type="ECO:0000313" key="1">
    <source>
        <dbReference type="EMBL" id="KAH9371788.1"/>
    </source>
</evidence>
<comment type="caution">
    <text evidence="1">The sequence shown here is derived from an EMBL/GenBank/DDBJ whole genome shotgun (WGS) entry which is preliminary data.</text>
</comment>
<organism evidence="1 2">
    <name type="scientific">Haemaphysalis longicornis</name>
    <name type="common">Bush tick</name>
    <dbReference type="NCBI Taxonomy" id="44386"/>
    <lineage>
        <taxon>Eukaryota</taxon>
        <taxon>Metazoa</taxon>
        <taxon>Ecdysozoa</taxon>
        <taxon>Arthropoda</taxon>
        <taxon>Chelicerata</taxon>
        <taxon>Arachnida</taxon>
        <taxon>Acari</taxon>
        <taxon>Parasitiformes</taxon>
        <taxon>Ixodida</taxon>
        <taxon>Ixodoidea</taxon>
        <taxon>Ixodidae</taxon>
        <taxon>Haemaphysalinae</taxon>
        <taxon>Haemaphysalis</taxon>
    </lineage>
</organism>
<protein>
    <recommendedName>
        <fullName evidence="3">BED-type domain-containing protein</fullName>
    </recommendedName>
</protein>
<accession>A0A9J6GBJ5</accession>
<dbReference type="Proteomes" id="UP000821853">
    <property type="component" value="Chromosome 3"/>
</dbReference>